<feature type="chain" id="PRO_5037964584" description="DUF1795 domain-containing protein" evidence="1">
    <location>
        <begin position="21"/>
        <end position="184"/>
    </location>
</feature>
<dbReference type="Proteomes" id="UP000626148">
    <property type="component" value="Unassembled WGS sequence"/>
</dbReference>
<sequence length="184" mass="20556">MLFFRILTLVIISSVTAACASTPPCQDLTAWYEFTETEFCFPKESVVRLNHLNLSEPGAEIEFNPSVMEGSFSVSFIRQSDESGLSELSGRFNKSVPDFLINLDENSYSDSDWQLISSVLRLESNTMIKRFGSNDTPIVAIIHHPEPLSSIYILTSGTDSHILLAGELTESQVEWLVPQLSEFV</sequence>
<keyword evidence="1" id="KW-0732">Signal</keyword>
<dbReference type="AlphaFoldDB" id="A0A918K496"/>
<dbReference type="RefSeq" id="WP_189607902.1">
    <property type="nucleotide sequence ID" value="NZ_BMXR01000003.1"/>
</dbReference>
<keyword evidence="3" id="KW-1185">Reference proteome</keyword>
<evidence type="ECO:0000313" key="3">
    <source>
        <dbReference type="Proteomes" id="UP000626148"/>
    </source>
</evidence>
<proteinExistence type="predicted"/>
<protein>
    <recommendedName>
        <fullName evidence="4">DUF1795 domain-containing protein</fullName>
    </recommendedName>
</protein>
<evidence type="ECO:0000313" key="2">
    <source>
        <dbReference type="EMBL" id="GGX48724.1"/>
    </source>
</evidence>
<organism evidence="2 3">
    <name type="scientific">Saccharospirillum salsuginis</name>
    <dbReference type="NCBI Taxonomy" id="418750"/>
    <lineage>
        <taxon>Bacteria</taxon>
        <taxon>Pseudomonadati</taxon>
        <taxon>Pseudomonadota</taxon>
        <taxon>Gammaproteobacteria</taxon>
        <taxon>Oceanospirillales</taxon>
        <taxon>Saccharospirillaceae</taxon>
        <taxon>Saccharospirillum</taxon>
    </lineage>
</organism>
<reference evidence="2" key="2">
    <citation type="submission" date="2020-09" db="EMBL/GenBank/DDBJ databases">
        <authorList>
            <person name="Sun Q."/>
            <person name="Kim S."/>
        </authorList>
    </citation>
    <scope>NUCLEOTIDE SEQUENCE</scope>
    <source>
        <strain evidence="2">KCTC 22169</strain>
    </source>
</reference>
<accession>A0A918K496</accession>
<comment type="caution">
    <text evidence="2">The sequence shown here is derived from an EMBL/GenBank/DDBJ whole genome shotgun (WGS) entry which is preliminary data.</text>
</comment>
<gene>
    <name evidence="2" type="ORF">GCM10007392_14800</name>
</gene>
<feature type="signal peptide" evidence="1">
    <location>
        <begin position="1"/>
        <end position="20"/>
    </location>
</feature>
<evidence type="ECO:0000256" key="1">
    <source>
        <dbReference type="SAM" id="SignalP"/>
    </source>
</evidence>
<evidence type="ECO:0008006" key="4">
    <source>
        <dbReference type="Google" id="ProtNLM"/>
    </source>
</evidence>
<dbReference type="EMBL" id="BMXR01000003">
    <property type="protein sequence ID" value="GGX48724.1"/>
    <property type="molecule type" value="Genomic_DNA"/>
</dbReference>
<name>A0A918K496_9GAMM</name>
<dbReference type="PROSITE" id="PS51257">
    <property type="entry name" value="PROKAR_LIPOPROTEIN"/>
    <property type="match status" value="1"/>
</dbReference>
<reference evidence="2" key="1">
    <citation type="journal article" date="2014" name="Int. J. Syst. Evol. Microbiol.">
        <title>Complete genome sequence of Corynebacterium casei LMG S-19264T (=DSM 44701T), isolated from a smear-ripened cheese.</title>
        <authorList>
            <consortium name="US DOE Joint Genome Institute (JGI-PGF)"/>
            <person name="Walter F."/>
            <person name="Albersmeier A."/>
            <person name="Kalinowski J."/>
            <person name="Ruckert C."/>
        </authorList>
    </citation>
    <scope>NUCLEOTIDE SEQUENCE</scope>
    <source>
        <strain evidence="2">KCTC 22169</strain>
    </source>
</reference>